<dbReference type="Gene3D" id="4.10.240.10">
    <property type="entry name" value="Zn(2)-C6 fungal-type DNA-binding domain"/>
    <property type="match status" value="1"/>
</dbReference>
<keyword evidence="5" id="KW-1185">Reference proteome</keyword>
<organism evidence="4 5">
    <name type="scientific">Lentithecium fluviatile CBS 122367</name>
    <dbReference type="NCBI Taxonomy" id="1168545"/>
    <lineage>
        <taxon>Eukaryota</taxon>
        <taxon>Fungi</taxon>
        <taxon>Dikarya</taxon>
        <taxon>Ascomycota</taxon>
        <taxon>Pezizomycotina</taxon>
        <taxon>Dothideomycetes</taxon>
        <taxon>Pleosporomycetidae</taxon>
        <taxon>Pleosporales</taxon>
        <taxon>Massarineae</taxon>
        <taxon>Lentitheciaceae</taxon>
        <taxon>Lentithecium</taxon>
    </lineage>
</organism>
<dbReference type="AlphaFoldDB" id="A0A6G1IBY2"/>
<evidence type="ECO:0000313" key="5">
    <source>
        <dbReference type="Proteomes" id="UP000799291"/>
    </source>
</evidence>
<dbReference type="CDD" id="cd00067">
    <property type="entry name" value="GAL4"/>
    <property type="match status" value="1"/>
</dbReference>
<dbReference type="Pfam" id="PF11951">
    <property type="entry name" value="Fungal_trans_2"/>
    <property type="match status" value="1"/>
</dbReference>
<sequence>MSLRRSHKKSRLGCQECKRRHVKCDEGRPTCANCRDTCRTCVYQPPQSHTVRPPPAPFLLQPPSTSNSASTTPATSVASPTATSSRLTAITPVQHGAVYPPLNMHHMELFSHFIFETAPSLEDGGPSDREYLRIMMPAALSAPYLMHQILGLAALHISHTRVSEAKHYRDEATALQTQALCLFNETLTEITSENCVPILIFASAVGLHSLAEAVIASETAAEDFLDRFVTYLNLHRGVRIVTEQSWKFLTQSNLSSILKRAERSLDATSSQSHERATLVANHLENLLDHTDMDTASATACRNAVSHLQLIHQSELLAEEVPKEEQQSTSLIWAWPILLSGVFTDLLMKRNPEALIILSHYAVLLHQHRRLWLVGNAGRMLIEAITRFLGTYWKQWLIWPNQVLNEPS</sequence>
<feature type="region of interest" description="Disordered" evidence="2">
    <location>
        <begin position="46"/>
        <end position="83"/>
    </location>
</feature>
<dbReference type="Pfam" id="PF00172">
    <property type="entry name" value="Zn_clus"/>
    <property type="match status" value="1"/>
</dbReference>
<evidence type="ECO:0000256" key="2">
    <source>
        <dbReference type="SAM" id="MobiDB-lite"/>
    </source>
</evidence>
<dbReference type="InterPro" id="IPR021858">
    <property type="entry name" value="Fun_TF"/>
</dbReference>
<keyword evidence="1" id="KW-0539">Nucleus</keyword>
<dbReference type="PROSITE" id="PS00463">
    <property type="entry name" value="ZN2_CY6_FUNGAL_1"/>
    <property type="match status" value="1"/>
</dbReference>
<reference evidence="4" key="1">
    <citation type="journal article" date="2020" name="Stud. Mycol.">
        <title>101 Dothideomycetes genomes: a test case for predicting lifestyles and emergence of pathogens.</title>
        <authorList>
            <person name="Haridas S."/>
            <person name="Albert R."/>
            <person name="Binder M."/>
            <person name="Bloem J."/>
            <person name="Labutti K."/>
            <person name="Salamov A."/>
            <person name="Andreopoulos B."/>
            <person name="Baker S."/>
            <person name="Barry K."/>
            <person name="Bills G."/>
            <person name="Bluhm B."/>
            <person name="Cannon C."/>
            <person name="Castanera R."/>
            <person name="Culley D."/>
            <person name="Daum C."/>
            <person name="Ezra D."/>
            <person name="Gonzalez J."/>
            <person name="Henrissat B."/>
            <person name="Kuo A."/>
            <person name="Liang C."/>
            <person name="Lipzen A."/>
            <person name="Lutzoni F."/>
            <person name="Magnuson J."/>
            <person name="Mondo S."/>
            <person name="Nolan M."/>
            <person name="Ohm R."/>
            <person name="Pangilinan J."/>
            <person name="Park H.-J."/>
            <person name="Ramirez L."/>
            <person name="Alfaro M."/>
            <person name="Sun H."/>
            <person name="Tritt A."/>
            <person name="Yoshinaga Y."/>
            <person name="Zwiers L.-H."/>
            <person name="Turgeon B."/>
            <person name="Goodwin S."/>
            <person name="Spatafora J."/>
            <person name="Crous P."/>
            <person name="Grigoriev I."/>
        </authorList>
    </citation>
    <scope>NUCLEOTIDE SEQUENCE</scope>
    <source>
        <strain evidence="4">CBS 122367</strain>
    </source>
</reference>
<evidence type="ECO:0000259" key="3">
    <source>
        <dbReference type="PROSITE" id="PS50048"/>
    </source>
</evidence>
<dbReference type="Proteomes" id="UP000799291">
    <property type="component" value="Unassembled WGS sequence"/>
</dbReference>
<dbReference type="GO" id="GO:0001228">
    <property type="term" value="F:DNA-binding transcription activator activity, RNA polymerase II-specific"/>
    <property type="evidence" value="ECO:0007669"/>
    <property type="project" value="TreeGrafter"/>
</dbReference>
<dbReference type="EMBL" id="MU005651">
    <property type="protein sequence ID" value="KAF2675722.1"/>
    <property type="molecule type" value="Genomic_DNA"/>
</dbReference>
<evidence type="ECO:0000256" key="1">
    <source>
        <dbReference type="ARBA" id="ARBA00023242"/>
    </source>
</evidence>
<dbReference type="InterPro" id="IPR053157">
    <property type="entry name" value="Sterol_Uptake_Regulator"/>
</dbReference>
<dbReference type="SMART" id="SM00066">
    <property type="entry name" value="GAL4"/>
    <property type="match status" value="1"/>
</dbReference>
<dbReference type="PANTHER" id="PTHR47784:SF4">
    <property type="entry name" value="ZN(II)2CYS6 TRANSCRIPTION FACTOR (EUROFUNG)"/>
    <property type="match status" value="1"/>
</dbReference>
<accession>A0A6G1IBY2</accession>
<gene>
    <name evidence="4" type="ORF">K458DRAFT_492928</name>
</gene>
<dbReference type="OrthoDB" id="4937900at2759"/>
<dbReference type="InterPro" id="IPR001138">
    <property type="entry name" value="Zn2Cys6_DnaBD"/>
</dbReference>
<dbReference type="InterPro" id="IPR036864">
    <property type="entry name" value="Zn2-C6_fun-type_DNA-bd_sf"/>
</dbReference>
<dbReference type="GO" id="GO:0008270">
    <property type="term" value="F:zinc ion binding"/>
    <property type="evidence" value="ECO:0007669"/>
    <property type="project" value="InterPro"/>
</dbReference>
<protein>
    <recommendedName>
        <fullName evidence="3">Zn(2)-C6 fungal-type domain-containing protein</fullName>
    </recommendedName>
</protein>
<dbReference type="SUPFAM" id="SSF57701">
    <property type="entry name" value="Zn2/Cys6 DNA-binding domain"/>
    <property type="match status" value="1"/>
</dbReference>
<name>A0A6G1IBY2_9PLEO</name>
<feature type="domain" description="Zn(2)-C6 fungal-type" evidence="3">
    <location>
        <begin position="13"/>
        <end position="43"/>
    </location>
</feature>
<evidence type="ECO:0000313" key="4">
    <source>
        <dbReference type="EMBL" id="KAF2675722.1"/>
    </source>
</evidence>
<feature type="compositionally biased region" description="Low complexity" evidence="2">
    <location>
        <begin position="58"/>
        <end position="83"/>
    </location>
</feature>
<dbReference type="PROSITE" id="PS50048">
    <property type="entry name" value="ZN2_CY6_FUNGAL_2"/>
    <property type="match status" value="1"/>
</dbReference>
<dbReference type="PANTHER" id="PTHR47784">
    <property type="entry name" value="STEROL UPTAKE CONTROL PROTEIN 2"/>
    <property type="match status" value="1"/>
</dbReference>
<proteinExistence type="predicted"/>